<dbReference type="EMBL" id="WNKY01000072">
    <property type="protein sequence ID" value="MTV41823.1"/>
    <property type="molecule type" value="Genomic_DNA"/>
</dbReference>
<dbReference type="InterPro" id="IPR014056">
    <property type="entry name" value="TypeIITA-like_toxin_pred"/>
</dbReference>
<sequence>MRIHLSSGYRIYYLEQEATIVVLLCAGDKKSQQADIRRAKHLAEQWRRHHD</sequence>
<reference evidence="1 2" key="1">
    <citation type="submission" date="2019-11" db="EMBL/GenBank/DDBJ databases">
        <title>Type strains purchased from KCTC, JCM and DSMZ.</title>
        <authorList>
            <person name="Lu H."/>
        </authorList>
    </citation>
    <scope>NUCLEOTIDE SEQUENCE [LARGE SCALE GENOMIC DNA]</scope>
    <source>
        <strain evidence="1 2">KCTC 22382</strain>
    </source>
</reference>
<dbReference type="AlphaFoldDB" id="A0A6L6PRU3"/>
<dbReference type="NCBIfam" id="TIGR02683">
    <property type="entry name" value="upstrm_HI1419"/>
    <property type="match status" value="1"/>
</dbReference>
<keyword evidence="2" id="KW-1185">Reference proteome</keyword>
<accession>A0A6L6PRU3</accession>
<gene>
    <name evidence="1" type="ORF">GM676_30170</name>
</gene>
<dbReference type="Proteomes" id="UP000475582">
    <property type="component" value="Unassembled WGS sequence"/>
</dbReference>
<proteinExistence type="predicted"/>
<organism evidence="1 2">
    <name type="scientific">Duganella radicis</name>
    <dbReference type="NCBI Taxonomy" id="551988"/>
    <lineage>
        <taxon>Bacteria</taxon>
        <taxon>Pseudomonadati</taxon>
        <taxon>Pseudomonadota</taxon>
        <taxon>Betaproteobacteria</taxon>
        <taxon>Burkholderiales</taxon>
        <taxon>Oxalobacteraceae</taxon>
        <taxon>Telluria group</taxon>
        <taxon>Duganella</taxon>
    </lineage>
</organism>
<comment type="caution">
    <text evidence="1">The sequence shown here is derived from an EMBL/GenBank/DDBJ whole genome shotgun (WGS) entry which is preliminary data.</text>
</comment>
<evidence type="ECO:0000313" key="1">
    <source>
        <dbReference type="EMBL" id="MTV41823.1"/>
    </source>
</evidence>
<dbReference type="OrthoDB" id="9800258at2"/>
<name>A0A6L6PRU3_9BURK</name>
<protein>
    <submittedName>
        <fullName evidence="1">Addiction module killer protein</fullName>
    </submittedName>
</protein>
<dbReference type="PANTHER" id="PTHR41791:SF1">
    <property type="entry name" value="SSL7039 PROTEIN"/>
    <property type="match status" value="1"/>
</dbReference>
<dbReference type="PANTHER" id="PTHR41791">
    <property type="entry name" value="SSL7039 PROTEIN"/>
    <property type="match status" value="1"/>
</dbReference>
<evidence type="ECO:0000313" key="2">
    <source>
        <dbReference type="Proteomes" id="UP000475582"/>
    </source>
</evidence>